<dbReference type="EMBL" id="LC168164">
    <property type="protein sequence ID" value="BAV39300.1"/>
    <property type="molecule type" value="Genomic_DNA"/>
</dbReference>
<protein>
    <submittedName>
        <fullName evidence="1">Uncharacterized protein</fullName>
    </submittedName>
</protein>
<evidence type="ECO:0000313" key="2">
    <source>
        <dbReference type="Proteomes" id="UP000224877"/>
    </source>
</evidence>
<reference evidence="1 2" key="1">
    <citation type="submission" date="2016-07" db="EMBL/GenBank/DDBJ databases">
        <title>Characterization of three bacteriophages infecting bacteria isolated from shrimp culture pond water.</title>
        <authorList>
            <person name="Khoa H.V."/>
        </authorList>
    </citation>
    <scope>NUCLEOTIDE SEQUENCE [LARGE SCALE GENOMIC DNA]</scope>
</reference>
<dbReference type="Proteomes" id="UP000224877">
    <property type="component" value="Segment"/>
</dbReference>
<gene>
    <name evidence="1" type="ORF">BPT24_174</name>
</gene>
<evidence type="ECO:0000313" key="1">
    <source>
        <dbReference type="EMBL" id="BAV39300.1"/>
    </source>
</evidence>
<accession>A0A1B4XWV9</accession>
<keyword evidence="2" id="KW-1185">Reference proteome</keyword>
<organism evidence="1 2">
    <name type="scientific">Tenacibaculum phage pT24</name>
    <dbReference type="NCBI Taxonomy" id="1880590"/>
    <lineage>
        <taxon>Viruses</taxon>
        <taxon>Duplodnaviria</taxon>
        <taxon>Heunggongvirae</taxon>
        <taxon>Uroviricota</taxon>
        <taxon>Caudoviricetes</taxon>
        <taxon>Kungbxnavirus</taxon>
        <taxon>Kungbxnavirus pT24</taxon>
    </lineage>
</organism>
<sequence>MISLTLLQEKKIKDFFDDSEYTGNNLYPKLDLTSNRWEIDYDSIVIDANIEVDTVIEMRLDKLARHILGSEDFVDVIVKFNRILDVFAVKKGDVIRVPNLASFFTNVRKANYKSKNIKRDVLINKKGSSGGNNSIATKVVGKDLKTYKKGKNGVIIF</sequence>
<name>A0A1B4XWV9_9CAUD</name>
<proteinExistence type="predicted"/>